<accession>A0ABN6QXM2</accession>
<protein>
    <submittedName>
        <fullName evidence="2">Uncharacterized protein</fullName>
    </submittedName>
</protein>
<sequence>MSGTHTMLHDPHGLIEAELPLDRASYETLVAAVLTWTDPHLGPRDYEPPLRPVTGPHSIPPT</sequence>
<evidence type="ECO:0000313" key="3">
    <source>
        <dbReference type="Proteomes" id="UP001059597"/>
    </source>
</evidence>
<name>A0ABN6QXM2_STRNI</name>
<gene>
    <name evidence="2" type="ORF">HEK616_36540</name>
</gene>
<dbReference type="EMBL" id="AP026073">
    <property type="protein sequence ID" value="BDM70167.1"/>
    <property type="molecule type" value="Genomic_DNA"/>
</dbReference>
<keyword evidence="3" id="KW-1185">Reference proteome</keyword>
<reference evidence="2" key="1">
    <citation type="submission" date="2022-06" db="EMBL/GenBank/DDBJ databases">
        <title>Complete genome sequence of Streptomyces nigrescens HEK616.</title>
        <authorList>
            <person name="Asamizu S."/>
            <person name="Onaka H."/>
        </authorList>
    </citation>
    <scope>NUCLEOTIDE SEQUENCE</scope>
    <source>
        <strain evidence="2">HEK616</strain>
    </source>
</reference>
<dbReference type="Proteomes" id="UP001059597">
    <property type="component" value="Chromosome"/>
</dbReference>
<organism evidence="2 3">
    <name type="scientific">Streptomyces nigrescens</name>
    <dbReference type="NCBI Taxonomy" id="1920"/>
    <lineage>
        <taxon>Bacteria</taxon>
        <taxon>Bacillati</taxon>
        <taxon>Actinomycetota</taxon>
        <taxon>Actinomycetes</taxon>
        <taxon>Kitasatosporales</taxon>
        <taxon>Streptomycetaceae</taxon>
        <taxon>Streptomyces</taxon>
    </lineage>
</organism>
<evidence type="ECO:0000313" key="2">
    <source>
        <dbReference type="EMBL" id="BDM70167.1"/>
    </source>
</evidence>
<feature type="region of interest" description="Disordered" evidence="1">
    <location>
        <begin position="38"/>
        <end position="62"/>
    </location>
</feature>
<proteinExistence type="predicted"/>
<evidence type="ECO:0000256" key="1">
    <source>
        <dbReference type="SAM" id="MobiDB-lite"/>
    </source>
</evidence>